<name>A0A9K3HZM8_HELAN</name>
<sequence length="154" mass="17599">MDGMKANRSGIGPWAHVIKVEKDFSELGVNPKDLFVRSIGMGNHTRFWKDAWFGNTPLCHLFPHLFKLECSKSCSILDMVTRGESGLVQLSWNWKKKRLYAHGRRFLGAGGGARPPPPPPTFRRVVFRQCVRRGRDRCGRLDFRGDLVCLLFAR</sequence>
<gene>
    <name evidence="1" type="ORF">HanXRQr2_Chr10g0453971</name>
</gene>
<keyword evidence="2" id="KW-1185">Reference proteome</keyword>
<dbReference type="Gramene" id="mRNA:HanXRQr2_Chr10g0453971">
    <property type="protein sequence ID" value="CDS:HanXRQr2_Chr10g0453971.1"/>
    <property type="gene ID" value="HanXRQr2_Chr10g0453971"/>
</dbReference>
<accession>A0A9K3HZM8</accession>
<proteinExistence type="predicted"/>
<protein>
    <recommendedName>
        <fullName evidence="3">RNA-directed DNA polymerase, eukaryota, Reverse transcriptase zinc-binding domain protein</fullName>
    </recommendedName>
</protein>
<dbReference type="PANTHER" id="PTHR36617">
    <property type="entry name" value="PROTEIN, PUTATIVE-RELATED"/>
    <property type="match status" value="1"/>
</dbReference>
<evidence type="ECO:0000313" key="1">
    <source>
        <dbReference type="EMBL" id="KAF5787543.1"/>
    </source>
</evidence>
<reference evidence="1" key="1">
    <citation type="journal article" date="2017" name="Nature">
        <title>The sunflower genome provides insights into oil metabolism, flowering and Asterid evolution.</title>
        <authorList>
            <person name="Badouin H."/>
            <person name="Gouzy J."/>
            <person name="Grassa C.J."/>
            <person name="Murat F."/>
            <person name="Staton S.E."/>
            <person name="Cottret L."/>
            <person name="Lelandais-Briere C."/>
            <person name="Owens G.L."/>
            <person name="Carrere S."/>
            <person name="Mayjonade B."/>
            <person name="Legrand L."/>
            <person name="Gill N."/>
            <person name="Kane N.C."/>
            <person name="Bowers J.E."/>
            <person name="Hubner S."/>
            <person name="Bellec A."/>
            <person name="Berard A."/>
            <person name="Berges H."/>
            <person name="Blanchet N."/>
            <person name="Boniface M.C."/>
            <person name="Brunel D."/>
            <person name="Catrice O."/>
            <person name="Chaidir N."/>
            <person name="Claudel C."/>
            <person name="Donnadieu C."/>
            <person name="Faraut T."/>
            <person name="Fievet G."/>
            <person name="Helmstetter N."/>
            <person name="King M."/>
            <person name="Knapp S.J."/>
            <person name="Lai Z."/>
            <person name="Le Paslier M.C."/>
            <person name="Lippi Y."/>
            <person name="Lorenzon L."/>
            <person name="Mandel J.R."/>
            <person name="Marage G."/>
            <person name="Marchand G."/>
            <person name="Marquand E."/>
            <person name="Bret-Mestries E."/>
            <person name="Morien E."/>
            <person name="Nambeesan S."/>
            <person name="Nguyen T."/>
            <person name="Pegot-Espagnet P."/>
            <person name="Pouilly N."/>
            <person name="Raftis F."/>
            <person name="Sallet E."/>
            <person name="Schiex T."/>
            <person name="Thomas J."/>
            <person name="Vandecasteele C."/>
            <person name="Vares D."/>
            <person name="Vear F."/>
            <person name="Vautrin S."/>
            <person name="Crespi M."/>
            <person name="Mangin B."/>
            <person name="Burke J.M."/>
            <person name="Salse J."/>
            <person name="Munos S."/>
            <person name="Vincourt P."/>
            <person name="Rieseberg L.H."/>
            <person name="Langlade N.B."/>
        </authorList>
    </citation>
    <scope>NUCLEOTIDE SEQUENCE</scope>
    <source>
        <tissue evidence="1">Leaves</tissue>
    </source>
</reference>
<comment type="caution">
    <text evidence="1">The sequence shown here is derived from an EMBL/GenBank/DDBJ whole genome shotgun (WGS) entry which is preliminary data.</text>
</comment>
<dbReference type="EMBL" id="MNCJ02000325">
    <property type="protein sequence ID" value="KAF5787543.1"/>
    <property type="molecule type" value="Genomic_DNA"/>
</dbReference>
<reference evidence="1" key="2">
    <citation type="submission" date="2020-06" db="EMBL/GenBank/DDBJ databases">
        <title>Helianthus annuus Genome sequencing and assembly Release 2.</title>
        <authorList>
            <person name="Gouzy J."/>
            <person name="Langlade N."/>
            <person name="Munos S."/>
        </authorList>
    </citation>
    <scope>NUCLEOTIDE SEQUENCE</scope>
    <source>
        <tissue evidence="1">Leaves</tissue>
    </source>
</reference>
<dbReference type="AlphaFoldDB" id="A0A9K3HZM8"/>
<evidence type="ECO:0008006" key="3">
    <source>
        <dbReference type="Google" id="ProtNLM"/>
    </source>
</evidence>
<dbReference type="Proteomes" id="UP000215914">
    <property type="component" value="Unassembled WGS sequence"/>
</dbReference>
<dbReference type="PANTHER" id="PTHR36617:SF5">
    <property type="entry name" value="OS05G0421675 PROTEIN"/>
    <property type="match status" value="1"/>
</dbReference>
<organism evidence="1 2">
    <name type="scientific">Helianthus annuus</name>
    <name type="common">Common sunflower</name>
    <dbReference type="NCBI Taxonomy" id="4232"/>
    <lineage>
        <taxon>Eukaryota</taxon>
        <taxon>Viridiplantae</taxon>
        <taxon>Streptophyta</taxon>
        <taxon>Embryophyta</taxon>
        <taxon>Tracheophyta</taxon>
        <taxon>Spermatophyta</taxon>
        <taxon>Magnoliopsida</taxon>
        <taxon>eudicotyledons</taxon>
        <taxon>Gunneridae</taxon>
        <taxon>Pentapetalae</taxon>
        <taxon>asterids</taxon>
        <taxon>campanulids</taxon>
        <taxon>Asterales</taxon>
        <taxon>Asteraceae</taxon>
        <taxon>Asteroideae</taxon>
        <taxon>Heliantheae alliance</taxon>
        <taxon>Heliantheae</taxon>
        <taxon>Helianthus</taxon>
    </lineage>
</organism>
<evidence type="ECO:0000313" key="2">
    <source>
        <dbReference type="Proteomes" id="UP000215914"/>
    </source>
</evidence>